<feature type="non-terminal residue" evidence="2">
    <location>
        <position position="1"/>
    </location>
</feature>
<dbReference type="KEGG" id="csl:COCSUDRAFT_5003"/>
<dbReference type="PANTHER" id="PTHR13743">
    <property type="entry name" value="BEIGE/BEACH-RELATED"/>
    <property type="match status" value="1"/>
</dbReference>
<dbReference type="AlphaFoldDB" id="I0Z9L6"/>
<dbReference type="GeneID" id="17045350"/>
<dbReference type="SUPFAM" id="SSF81837">
    <property type="entry name" value="BEACH domain"/>
    <property type="match status" value="1"/>
</dbReference>
<evidence type="ECO:0000313" key="2">
    <source>
        <dbReference type="EMBL" id="EIE27335.1"/>
    </source>
</evidence>
<dbReference type="eggNOG" id="KOG1786">
    <property type="taxonomic scope" value="Eukaryota"/>
</dbReference>
<dbReference type="Gene3D" id="1.10.1540.10">
    <property type="entry name" value="BEACH domain"/>
    <property type="match status" value="1"/>
</dbReference>
<sequence length="285" mass="32922">WQRGRVSNFDYLMFLNREAGRSFMDLTQYPVFPWVVRDYTSATLDLSDPDTFRDLSKPIGALSPRRFRDFMERYREQKASCHYSTPGYVVFYLMRSQPQLMLRLQNGRFDAPDRVFWSVLDTWNSVMTLPTDVKELIPEFYSDPSFLINSEKLNFGERAAGTALSLNTPPAGHTHIWPWSIVDDVALPPWASDPADFVAKLAEALESPHVSARLHQWIDLVFGCRSRGAAAEKADNVFHHLTYDDIALAQLEEEMDAVMREALRVQMMEFGRTPKQLFAKPHPRR</sequence>
<comment type="caution">
    <text evidence="2">The sequence shown here is derived from an EMBL/GenBank/DDBJ whole genome shotgun (WGS) entry which is preliminary data.</text>
</comment>
<keyword evidence="3" id="KW-1185">Reference proteome</keyword>
<reference evidence="2 3" key="1">
    <citation type="journal article" date="2012" name="Genome Biol.">
        <title>The genome of the polar eukaryotic microalga coccomyxa subellipsoidea reveals traits of cold adaptation.</title>
        <authorList>
            <person name="Blanc G."/>
            <person name="Agarkova I."/>
            <person name="Grimwood J."/>
            <person name="Kuo A."/>
            <person name="Brueggeman A."/>
            <person name="Dunigan D."/>
            <person name="Gurnon J."/>
            <person name="Ladunga I."/>
            <person name="Lindquist E."/>
            <person name="Lucas S."/>
            <person name="Pangilinan J."/>
            <person name="Proschold T."/>
            <person name="Salamov A."/>
            <person name="Schmutz J."/>
            <person name="Weeks D."/>
            <person name="Yamada T."/>
            <person name="Claverie J.M."/>
            <person name="Grigoriev I."/>
            <person name="Van Etten J."/>
            <person name="Lomsadze A."/>
            <person name="Borodovsky M."/>
        </authorList>
    </citation>
    <scope>NUCLEOTIDE SEQUENCE [LARGE SCALE GENOMIC DNA]</scope>
    <source>
        <strain evidence="2 3">C-169</strain>
    </source>
</reference>
<gene>
    <name evidence="2" type="ORF">COCSUDRAFT_5003</name>
</gene>
<dbReference type="Proteomes" id="UP000007264">
    <property type="component" value="Unassembled WGS sequence"/>
</dbReference>
<feature type="domain" description="BEACH" evidence="1">
    <location>
        <begin position="1"/>
        <end position="285"/>
    </location>
</feature>
<protein>
    <recommendedName>
        <fullName evidence="1">BEACH domain-containing protein</fullName>
    </recommendedName>
</protein>
<accession>I0Z9L6</accession>
<dbReference type="Pfam" id="PF02138">
    <property type="entry name" value="Beach"/>
    <property type="match status" value="1"/>
</dbReference>
<evidence type="ECO:0000259" key="1">
    <source>
        <dbReference type="PROSITE" id="PS50197"/>
    </source>
</evidence>
<dbReference type="InterPro" id="IPR036372">
    <property type="entry name" value="BEACH_dom_sf"/>
</dbReference>
<dbReference type="SMART" id="SM01026">
    <property type="entry name" value="Beach"/>
    <property type="match status" value="1"/>
</dbReference>
<evidence type="ECO:0000313" key="3">
    <source>
        <dbReference type="Proteomes" id="UP000007264"/>
    </source>
</evidence>
<dbReference type="CDD" id="cd06071">
    <property type="entry name" value="Beach"/>
    <property type="match status" value="1"/>
</dbReference>
<dbReference type="EMBL" id="AGSI01000001">
    <property type="protein sequence ID" value="EIE27335.1"/>
    <property type="molecule type" value="Genomic_DNA"/>
</dbReference>
<dbReference type="InterPro" id="IPR000409">
    <property type="entry name" value="BEACH_dom"/>
</dbReference>
<feature type="non-terminal residue" evidence="2">
    <location>
        <position position="285"/>
    </location>
</feature>
<name>I0Z9L6_COCSC</name>
<dbReference type="PROSITE" id="PS50197">
    <property type="entry name" value="BEACH"/>
    <property type="match status" value="1"/>
</dbReference>
<dbReference type="PANTHER" id="PTHR13743:SF123">
    <property type="entry name" value="PROTEIN FAN"/>
    <property type="match status" value="1"/>
</dbReference>
<dbReference type="RefSeq" id="XP_005651879.1">
    <property type="nucleotide sequence ID" value="XM_005651822.1"/>
</dbReference>
<proteinExistence type="predicted"/>
<dbReference type="InterPro" id="IPR050865">
    <property type="entry name" value="BEACH_Domain"/>
</dbReference>
<dbReference type="STRING" id="574566.I0Z9L6"/>
<organism evidence="2 3">
    <name type="scientific">Coccomyxa subellipsoidea (strain C-169)</name>
    <name type="common">Green microalga</name>
    <dbReference type="NCBI Taxonomy" id="574566"/>
    <lineage>
        <taxon>Eukaryota</taxon>
        <taxon>Viridiplantae</taxon>
        <taxon>Chlorophyta</taxon>
        <taxon>core chlorophytes</taxon>
        <taxon>Trebouxiophyceae</taxon>
        <taxon>Trebouxiophyceae incertae sedis</taxon>
        <taxon>Coccomyxaceae</taxon>
        <taxon>Coccomyxa</taxon>
        <taxon>Coccomyxa subellipsoidea</taxon>
    </lineage>
</organism>
<dbReference type="OrthoDB" id="26681at2759"/>